<evidence type="ECO:0000256" key="1">
    <source>
        <dbReference type="SAM" id="MobiDB-lite"/>
    </source>
</evidence>
<accession>A0AAP2E553</accession>
<feature type="compositionally biased region" description="Polar residues" evidence="1">
    <location>
        <begin position="65"/>
        <end position="82"/>
    </location>
</feature>
<sequence>MRINRDDVMRIAGLGSCKTYYRVLHNLHDWGYITYVPSYHPSIPSRVTVHDPETPVRRPPIDTTADATSTPGVPPSTNTPNRVNAVYETRGEAPAPAPGEDRSGSTRHSRPIDLKEAVDYFREQKNSVLEAEKFYHYYQGNGWERRDRTPIRDWQAVARSWILKI</sequence>
<keyword evidence="3" id="KW-1185">Reference proteome</keyword>
<comment type="caution">
    <text evidence="2">The sequence shown here is derived from an EMBL/GenBank/DDBJ whole genome shotgun (WGS) entry which is preliminary data.</text>
</comment>
<dbReference type="EMBL" id="JAHESE010000116">
    <property type="protein sequence ID" value="MBT1712518.1"/>
    <property type="molecule type" value="Genomic_DNA"/>
</dbReference>
<gene>
    <name evidence="2" type="ORF">KK062_30060</name>
</gene>
<reference evidence="2 3" key="1">
    <citation type="submission" date="2021-05" db="EMBL/GenBank/DDBJ databases">
        <title>A Polyphasic approach of four new species of the genus Ohtaekwangia: Ohtaekwangia histidinii sp. nov., Ohtaekwangia cretensis sp. nov., Ohtaekwangia indiensis sp. nov., Ohtaekwangia reichenbachii sp. nov. from diverse environment.</title>
        <authorList>
            <person name="Octaviana S."/>
        </authorList>
    </citation>
    <scope>NUCLEOTIDE SEQUENCE [LARGE SCALE GENOMIC DNA]</scope>
    <source>
        <strain evidence="2 3">PWU5</strain>
    </source>
</reference>
<feature type="region of interest" description="Disordered" evidence="1">
    <location>
        <begin position="49"/>
        <end position="111"/>
    </location>
</feature>
<feature type="compositionally biased region" description="Basic and acidic residues" evidence="1">
    <location>
        <begin position="49"/>
        <end position="60"/>
    </location>
</feature>
<feature type="compositionally biased region" description="Basic and acidic residues" evidence="1">
    <location>
        <begin position="99"/>
        <end position="111"/>
    </location>
</feature>
<dbReference type="Proteomes" id="UP001319080">
    <property type="component" value="Unassembled WGS sequence"/>
</dbReference>
<organism evidence="2 3">
    <name type="scientific">Dawidia cretensis</name>
    <dbReference type="NCBI Taxonomy" id="2782350"/>
    <lineage>
        <taxon>Bacteria</taxon>
        <taxon>Pseudomonadati</taxon>
        <taxon>Bacteroidota</taxon>
        <taxon>Cytophagia</taxon>
        <taxon>Cytophagales</taxon>
        <taxon>Chryseotaleaceae</taxon>
        <taxon>Dawidia</taxon>
    </lineage>
</organism>
<dbReference type="AlphaFoldDB" id="A0AAP2E553"/>
<evidence type="ECO:0000313" key="2">
    <source>
        <dbReference type="EMBL" id="MBT1712518.1"/>
    </source>
</evidence>
<proteinExistence type="predicted"/>
<name>A0AAP2E553_9BACT</name>
<evidence type="ECO:0000313" key="3">
    <source>
        <dbReference type="Proteomes" id="UP001319080"/>
    </source>
</evidence>
<dbReference type="RefSeq" id="WP_254088073.1">
    <property type="nucleotide sequence ID" value="NZ_JAHESE010000116.1"/>
</dbReference>
<protein>
    <submittedName>
        <fullName evidence="2">Uncharacterized protein</fullName>
    </submittedName>
</protein>
<feature type="non-terminal residue" evidence="2">
    <location>
        <position position="165"/>
    </location>
</feature>